<reference evidence="1 2" key="1">
    <citation type="submission" date="2016-10" db="EMBL/GenBank/DDBJ databases">
        <authorList>
            <person name="de Groot N.N."/>
        </authorList>
    </citation>
    <scope>NUCLEOTIDE SEQUENCE [LARGE SCALE GENOMIC DNA]</scope>
    <source>
        <strain evidence="1 2">DSM 20678</strain>
    </source>
</reference>
<accession>A0A1I5TS68</accession>
<name>A0A1I5TS68_9FIRM</name>
<proteinExistence type="predicted"/>
<dbReference type="Proteomes" id="UP000198577">
    <property type="component" value="Unassembled WGS sequence"/>
</dbReference>
<keyword evidence="2" id="KW-1185">Reference proteome</keyword>
<protein>
    <submittedName>
        <fullName evidence="1">Uncharacterized protein</fullName>
    </submittedName>
</protein>
<dbReference type="STRING" id="937334.SAMN05444406_10536"/>
<gene>
    <name evidence="1" type="ORF">SAMN05444406_10536</name>
</gene>
<dbReference type="EMBL" id="FOXR01000005">
    <property type="protein sequence ID" value="SFP85895.1"/>
    <property type="molecule type" value="Genomic_DNA"/>
</dbReference>
<dbReference type="AlphaFoldDB" id="A0A1I5TS68"/>
<evidence type="ECO:0000313" key="1">
    <source>
        <dbReference type="EMBL" id="SFP85895.1"/>
    </source>
</evidence>
<evidence type="ECO:0000313" key="2">
    <source>
        <dbReference type="Proteomes" id="UP000198577"/>
    </source>
</evidence>
<organism evidence="1 2">
    <name type="scientific">Caldicoprobacter faecalis</name>
    <dbReference type="NCBI Taxonomy" id="937334"/>
    <lineage>
        <taxon>Bacteria</taxon>
        <taxon>Bacillati</taxon>
        <taxon>Bacillota</taxon>
        <taxon>Clostridia</taxon>
        <taxon>Caldicoprobacterales</taxon>
        <taxon>Caldicoprobacteraceae</taxon>
        <taxon>Caldicoprobacter</taxon>
    </lineage>
</organism>
<sequence length="30" mass="3596">MERVFFKLTMLYISFKPFPHAKKVIPIEKG</sequence>